<dbReference type="PANTHER" id="PTHR10825">
    <property type="entry name" value="RING FINGER DOMAIN-CONTAINING, POLYCOMB GROUP COMPONENT"/>
    <property type="match status" value="1"/>
</dbReference>
<dbReference type="Pfam" id="PF16207">
    <property type="entry name" value="RAWUL"/>
    <property type="match status" value="1"/>
</dbReference>
<evidence type="ECO:0000256" key="11">
    <source>
        <dbReference type="PROSITE-ProRule" id="PRU00175"/>
    </source>
</evidence>
<keyword evidence="2" id="KW-0678">Repressor</keyword>
<keyword evidence="6" id="KW-0805">Transcription regulation</keyword>
<dbReference type="GO" id="GO:0000122">
    <property type="term" value="P:negative regulation of transcription by RNA polymerase II"/>
    <property type="evidence" value="ECO:0007669"/>
    <property type="project" value="TreeGrafter"/>
</dbReference>
<name>A0A452T1R0_URSMA</name>
<dbReference type="InterPro" id="IPR032443">
    <property type="entry name" value="RAWUL"/>
</dbReference>
<dbReference type="CDD" id="cd16733">
    <property type="entry name" value="RING-HC_PCGF1"/>
    <property type="match status" value="1"/>
</dbReference>
<evidence type="ECO:0000256" key="3">
    <source>
        <dbReference type="ARBA" id="ARBA00022723"/>
    </source>
</evidence>
<dbReference type="InterPro" id="IPR001841">
    <property type="entry name" value="Znf_RING"/>
</dbReference>
<dbReference type="InterPro" id="IPR017907">
    <property type="entry name" value="Znf_RING_CS"/>
</dbReference>
<feature type="domain" description="RING-type" evidence="13">
    <location>
        <begin position="95"/>
        <end position="134"/>
    </location>
</feature>
<evidence type="ECO:0000259" key="13">
    <source>
        <dbReference type="PROSITE" id="PS50089"/>
    </source>
</evidence>
<evidence type="ECO:0000256" key="1">
    <source>
        <dbReference type="ARBA" id="ARBA00004123"/>
    </source>
</evidence>
<accession>A0A452T1R0</accession>
<dbReference type="GeneTree" id="ENSGT00940000159651"/>
<evidence type="ECO:0000256" key="2">
    <source>
        <dbReference type="ARBA" id="ARBA00022491"/>
    </source>
</evidence>
<dbReference type="SUPFAM" id="SSF57850">
    <property type="entry name" value="RING/U-box"/>
    <property type="match status" value="1"/>
</dbReference>
<evidence type="ECO:0000256" key="4">
    <source>
        <dbReference type="ARBA" id="ARBA00022771"/>
    </source>
</evidence>
<dbReference type="GO" id="GO:1990841">
    <property type="term" value="F:promoter-specific chromatin binding"/>
    <property type="evidence" value="ECO:0007669"/>
    <property type="project" value="TreeGrafter"/>
</dbReference>
<evidence type="ECO:0000256" key="6">
    <source>
        <dbReference type="ARBA" id="ARBA00023015"/>
    </source>
</evidence>
<proteinExistence type="predicted"/>
<evidence type="ECO:0000256" key="10">
    <source>
        <dbReference type="ARBA" id="ARBA00062372"/>
    </source>
</evidence>
<sequence>MWGWTLERRATSPVSRSLAKRRPLSIQGKQGKQARSHCNQSSRGQMMVSWTREGGQIAIAMRLRNQLQSVYKMDPLRNEEEVRVKIKDLNEHIVCCLCAGYFVDATTITECLHTFCKSCIVKYLQTSKYCPMCNIKIHETQPLLNLKLDRVMQDIVYKLVPGLQDSEEKRIREFYQSRGLDRVTQPSGEEPALSNLGLPFSSFDHSKAHYYRYDEQLSLCLERLSSGKDKNKSILQNKYVRCSVRAEVRHLRRVLCHRLMLNPQHVQLLFDNEVLPDHMTMKQIWLSRWFGKKSSEFHHEGGPLYVRGPSVNCQRRGVEDPTHIKLRRSRSRTFVHPGRHPNLPPALSARAGTCISRSSPPLR</sequence>
<keyword evidence="5" id="KW-0862">Zinc</keyword>
<evidence type="ECO:0000256" key="7">
    <source>
        <dbReference type="ARBA" id="ARBA00023163"/>
    </source>
</evidence>
<keyword evidence="3" id="KW-0479">Metal-binding</keyword>
<dbReference type="FunFam" id="3.30.40.10:FF:000122">
    <property type="entry name" value="polycomb group RING finger protein 1"/>
    <property type="match status" value="1"/>
</dbReference>
<protein>
    <recommendedName>
        <fullName evidence="9">Polycomb group RING finger protein 1</fullName>
    </recommendedName>
</protein>
<keyword evidence="4 11" id="KW-0863">Zinc-finger</keyword>
<dbReference type="CDD" id="cd17081">
    <property type="entry name" value="RAWUL_PCGF1"/>
    <property type="match status" value="1"/>
</dbReference>
<dbReference type="GO" id="GO:0005654">
    <property type="term" value="C:nucleoplasm"/>
    <property type="evidence" value="ECO:0007669"/>
    <property type="project" value="Ensembl"/>
</dbReference>
<keyword evidence="8" id="KW-0539">Nucleus</keyword>
<evidence type="ECO:0000256" key="5">
    <source>
        <dbReference type="ARBA" id="ARBA00022833"/>
    </source>
</evidence>
<dbReference type="PANTHER" id="PTHR10825:SF29">
    <property type="entry name" value="POLYCOMB GROUP RING FINGER PROTEIN 1"/>
    <property type="match status" value="1"/>
</dbReference>
<dbReference type="PROSITE" id="PS00518">
    <property type="entry name" value="ZF_RING_1"/>
    <property type="match status" value="1"/>
</dbReference>
<evidence type="ECO:0000256" key="8">
    <source>
        <dbReference type="ARBA" id="ARBA00023242"/>
    </source>
</evidence>
<evidence type="ECO:0000256" key="9">
    <source>
        <dbReference type="ARBA" id="ARBA00040075"/>
    </source>
</evidence>
<comment type="subcellular location">
    <subcellularLocation>
        <location evidence="1">Nucleus</location>
    </subcellularLocation>
</comment>
<dbReference type="PROSITE" id="PS50089">
    <property type="entry name" value="ZF_RING_2"/>
    <property type="match status" value="1"/>
</dbReference>
<dbReference type="Pfam" id="PF13923">
    <property type="entry name" value="zf-C3HC4_2"/>
    <property type="match status" value="1"/>
</dbReference>
<dbReference type="Gene3D" id="3.30.40.10">
    <property type="entry name" value="Zinc/RING finger domain, C3HC4 (zinc finger)"/>
    <property type="match status" value="1"/>
</dbReference>
<dbReference type="Ensembl" id="ENSUMAT00000002199.1">
    <property type="protein sequence ID" value="ENSUMAP00000001770.1"/>
    <property type="gene ID" value="ENSUMAG00000001647.1"/>
</dbReference>
<dbReference type="GO" id="GO:0008270">
    <property type="term" value="F:zinc ion binding"/>
    <property type="evidence" value="ECO:0007669"/>
    <property type="project" value="UniProtKB-KW"/>
</dbReference>
<evidence type="ECO:0000256" key="12">
    <source>
        <dbReference type="SAM" id="MobiDB-lite"/>
    </source>
</evidence>
<dbReference type="GO" id="GO:0006338">
    <property type="term" value="P:chromatin remodeling"/>
    <property type="evidence" value="ECO:0007669"/>
    <property type="project" value="Ensembl"/>
</dbReference>
<dbReference type="FunFam" id="3.10.20.90:FF:000099">
    <property type="entry name" value="Polycomb group RING finger protein 1"/>
    <property type="match status" value="1"/>
</dbReference>
<organism evidence="14">
    <name type="scientific">Ursus maritimus</name>
    <name type="common">Polar bear</name>
    <name type="synonym">Thalarctos maritimus</name>
    <dbReference type="NCBI Taxonomy" id="29073"/>
    <lineage>
        <taxon>Eukaryota</taxon>
        <taxon>Metazoa</taxon>
        <taxon>Chordata</taxon>
        <taxon>Craniata</taxon>
        <taxon>Vertebrata</taxon>
        <taxon>Euteleostomi</taxon>
        <taxon>Mammalia</taxon>
        <taxon>Eutheria</taxon>
        <taxon>Laurasiatheria</taxon>
        <taxon>Carnivora</taxon>
        <taxon>Caniformia</taxon>
        <taxon>Ursidae</taxon>
        <taxon>Ursus</taxon>
    </lineage>
</organism>
<keyword evidence="7" id="KW-0804">Transcription</keyword>
<dbReference type="AlphaFoldDB" id="A0A452T1R0"/>
<comment type="subunit">
    <text evidence="10">Interacts with BCORL1, forming heterodimers. The PCGF1-BCORL1 heterodimeric complex interacts with the KDM2B-SKP1 heterodimeric complex to form a homotetrameric polycomb repression complex 1 (PRC1.1). Component of the repressive BCOR complex containing a Polycomb group subcomplex at least composed of RYBP, RING1 and RNF2/RING2. Specifically interacts with BCOR, RING1 and RNF2/RING2. Component of a PRC1-like complex. Interacts with CBX6, CBX7 and CBX8. Interacts with DPPA4, NANOG, POU5F1 and RYBP.</text>
</comment>
<dbReference type="Gene3D" id="3.10.20.90">
    <property type="entry name" value="Phosphatidylinositol 3-kinase Catalytic Subunit, Chain A, domain 1"/>
    <property type="match status" value="1"/>
</dbReference>
<dbReference type="SMART" id="SM00184">
    <property type="entry name" value="RING"/>
    <property type="match status" value="1"/>
</dbReference>
<dbReference type="GO" id="GO:0035102">
    <property type="term" value="C:PRC1 complex"/>
    <property type="evidence" value="ECO:0007669"/>
    <property type="project" value="TreeGrafter"/>
</dbReference>
<reference evidence="14" key="1">
    <citation type="submission" date="2019-03" db="UniProtKB">
        <authorList>
            <consortium name="Ensembl"/>
        </authorList>
    </citation>
    <scope>IDENTIFICATION</scope>
</reference>
<feature type="region of interest" description="Disordered" evidence="12">
    <location>
        <begin position="336"/>
        <end position="363"/>
    </location>
</feature>
<evidence type="ECO:0000313" key="14">
    <source>
        <dbReference type="Ensembl" id="ENSUMAP00000001770"/>
    </source>
</evidence>
<dbReference type="InterPro" id="IPR013083">
    <property type="entry name" value="Znf_RING/FYVE/PHD"/>
</dbReference>
<gene>
    <name evidence="14" type="primary">PCGF1</name>
</gene>